<evidence type="ECO:0000256" key="6">
    <source>
        <dbReference type="ARBA" id="ARBA00022840"/>
    </source>
</evidence>
<evidence type="ECO:0000256" key="8">
    <source>
        <dbReference type="ARBA" id="ARBA00023136"/>
    </source>
</evidence>
<dbReference type="EMBL" id="DVJN01000214">
    <property type="protein sequence ID" value="HIS93562.1"/>
    <property type="molecule type" value="Genomic_DNA"/>
</dbReference>
<evidence type="ECO:0000256" key="4">
    <source>
        <dbReference type="ARBA" id="ARBA00022737"/>
    </source>
</evidence>
<reference evidence="10" key="1">
    <citation type="submission" date="2020-10" db="EMBL/GenBank/DDBJ databases">
        <authorList>
            <person name="Gilroy R."/>
        </authorList>
    </citation>
    <scope>NUCLEOTIDE SEQUENCE</scope>
    <source>
        <strain evidence="10">13766</strain>
    </source>
</reference>
<dbReference type="SUPFAM" id="SSF52540">
    <property type="entry name" value="P-loop containing nucleoside triphosphate hydrolases"/>
    <property type="match status" value="2"/>
</dbReference>
<evidence type="ECO:0000256" key="7">
    <source>
        <dbReference type="ARBA" id="ARBA00022967"/>
    </source>
</evidence>
<evidence type="ECO:0000313" key="10">
    <source>
        <dbReference type="EMBL" id="HIS93562.1"/>
    </source>
</evidence>
<dbReference type="Gene3D" id="3.40.50.300">
    <property type="entry name" value="P-loop containing nucleotide triphosphate hydrolases"/>
    <property type="match status" value="2"/>
</dbReference>
<keyword evidence="3" id="KW-1003">Cell membrane</keyword>
<gene>
    <name evidence="10" type="ORF">IAA84_11140</name>
</gene>
<dbReference type="GO" id="GO:0005886">
    <property type="term" value="C:plasma membrane"/>
    <property type="evidence" value="ECO:0007669"/>
    <property type="project" value="UniProtKB-SubCell"/>
</dbReference>
<dbReference type="SMART" id="SM00382">
    <property type="entry name" value="AAA"/>
    <property type="match status" value="2"/>
</dbReference>
<dbReference type="GO" id="GO:0016887">
    <property type="term" value="F:ATP hydrolysis activity"/>
    <property type="evidence" value="ECO:0007669"/>
    <property type="project" value="InterPro"/>
</dbReference>
<keyword evidence="6 10" id="KW-0067">ATP-binding</keyword>
<dbReference type="GO" id="GO:0005524">
    <property type="term" value="F:ATP binding"/>
    <property type="evidence" value="ECO:0007669"/>
    <property type="project" value="UniProtKB-KW"/>
</dbReference>
<keyword evidence="4" id="KW-0677">Repeat</keyword>
<keyword evidence="2" id="KW-0813">Transport</keyword>
<organism evidence="10 11">
    <name type="scientific">Candidatus Alectryocaccomicrobium excrementavium</name>
    <dbReference type="NCBI Taxonomy" id="2840668"/>
    <lineage>
        <taxon>Bacteria</taxon>
        <taxon>Bacillati</taxon>
        <taxon>Bacillota</taxon>
        <taxon>Clostridia</taxon>
        <taxon>Candidatus Alectryocaccomicrobium</taxon>
    </lineage>
</organism>
<sequence length="508" mass="55426">MEHATAPAIELRGLTKSFGNVVANSEVDLTVHQGEILSLLGENGSGKTTLMNMLMGLYRPDKGEIYIHGARADIQSPHDAIALGVGMIHQHFKLVDVLTVRDNIVLGTRGGGSRKQIDAKIRELSQRFDLNIAPERKIYSLSVGEKQMVEIMKVLYRGARTLILDEPTAVLTPQEIDRLFAILRRMKKDGCAIIIITHKLNEVMEISDRVTILRKGRSMGTVVTGEIQIRDLIERMVGESIDLSIHRPEPKRGGNVLDVHRLSVLNEDKVAVLSDVSFAIARGEILGVAGVSGSGQRELCETIAGLMAPSRGAILVDGVDIAGHSARDIIKMGVHMSFIPEDRFGMGLLPSMNIVDNMLLKSYCAHKGIGLDRRPARKLAEEVVETLNVYTPGLNSPVRLLSGGNAQKVLLGREISSNPSVLITAYPVRGLDIHSSMTIYQLLNEQKEKGVAVLFIGEDLDVLLELCDRIMVLCGGRVTGIVDARDVTKEQLGLMMTGHPLEEVLGNA</sequence>
<comment type="caution">
    <text evidence="10">The sequence shown here is derived from an EMBL/GenBank/DDBJ whole genome shotgun (WGS) entry which is preliminary data.</text>
</comment>
<evidence type="ECO:0000259" key="9">
    <source>
        <dbReference type="PROSITE" id="PS50893"/>
    </source>
</evidence>
<dbReference type="PANTHER" id="PTHR43790">
    <property type="entry name" value="CARBOHYDRATE TRANSPORT ATP-BINDING PROTEIN MG119-RELATED"/>
    <property type="match status" value="1"/>
</dbReference>
<comment type="subcellular location">
    <subcellularLocation>
        <location evidence="1">Cell membrane</location>
        <topology evidence="1">Peripheral membrane protein</topology>
    </subcellularLocation>
</comment>
<dbReference type="InterPro" id="IPR050107">
    <property type="entry name" value="ABC_carbohydrate_import_ATPase"/>
</dbReference>
<dbReference type="InterPro" id="IPR017871">
    <property type="entry name" value="ABC_transporter-like_CS"/>
</dbReference>
<protein>
    <submittedName>
        <fullName evidence="10">ABC transporter ATP-binding protein</fullName>
    </submittedName>
</protein>
<dbReference type="CDD" id="cd03216">
    <property type="entry name" value="ABC_Carb_Monos_I"/>
    <property type="match status" value="1"/>
</dbReference>
<dbReference type="FunFam" id="3.40.50.300:FF:000127">
    <property type="entry name" value="Ribose import ATP-binding protein RbsA"/>
    <property type="match status" value="1"/>
</dbReference>
<keyword evidence="8" id="KW-0472">Membrane</keyword>
<evidence type="ECO:0000256" key="2">
    <source>
        <dbReference type="ARBA" id="ARBA00022448"/>
    </source>
</evidence>
<dbReference type="InterPro" id="IPR027417">
    <property type="entry name" value="P-loop_NTPase"/>
</dbReference>
<dbReference type="InterPro" id="IPR003439">
    <property type="entry name" value="ABC_transporter-like_ATP-bd"/>
</dbReference>
<proteinExistence type="predicted"/>
<name>A0A9D1G210_9FIRM</name>
<dbReference type="PROSITE" id="PS00211">
    <property type="entry name" value="ABC_TRANSPORTER_1"/>
    <property type="match status" value="1"/>
</dbReference>
<dbReference type="PROSITE" id="PS50893">
    <property type="entry name" value="ABC_TRANSPORTER_2"/>
    <property type="match status" value="2"/>
</dbReference>
<dbReference type="InterPro" id="IPR003593">
    <property type="entry name" value="AAA+_ATPase"/>
</dbReference>
<evidence type="ECO:0000256" key="1">
    <source>
        <dbReference type="ARBA" id="ARBA00004202"/>
    </source>
</evidence>
<evidence type="ECO:0000256" key="5">
    <source>
        <dbReference type="ARBA" id="ARBA00022741"/>
    </source>
</evidence>
<evidence type="ECO:0000256" key="3">
    <source>
        <dbReference type="ARBA" id="ARBA00022475"/>
    </source>
</evidence>
<reference evidence="10" key="2">
    <citation type="journal article" date="2021" name="PeerJ">
        <title>Extensive microbial diversity within the chicken gut microbiome revealed by metagenomics and culture.</title>
        <authorList>
            <person name="Gilroy R."/>
            <person name="Ravi A."/>
            <person name="Getino M."/>
            <person name="Pursley I."/>
            <person name="Horton D.L."/>
            <person name="Alikhan N.F."/>
            <person name="Baker D."/>
            <person name="Gharbi K."/>
            <person name="Hall N."/>
            <person name="Watson M."/>
            <person name="Adriaenssens E.M."/>
            <person name="Foster-Nyarko E."/>
            <person name="Jarju S."/>
            <person name="Secka A."/>
            <person name="Antonio M."/>
            <person name="Oren A."/>
            <person name="Chaudhuri R.R."/>
            <person name="La Ragione R."/>
            <person name="Hildebrand F."/>
            <person name="Pallen M.J."/>
        </authorList>
    </citation>
    <scope>NUCLEOTIDE SEQUENCE</scope>
    <source>
        <strain evidence="10">13766</strain>
    </source>
</reference>
<feature type="domain" description="ABC transporter" evidence="9">
    <location>
        <begin position="9"/>
        <end position="240"/>
    </location>
</feature>
<keyword evidence="5" id="KW-0547">Nucleotide-binding</keyword>
<dbReference type="Pfam" id="PF00005">
    <property type="entry name" value="ABC_tran"/>
    <property type="match status" value="2"/>
</dbReference>
<keyword evidence="7" id="KW-1278">Translocase</keyword>
<dbReference type="CDD" id="cd03215">
    <property type="entry name" value="ABC_Carb_Monos_II"/>
    <property type="match status" value="1"/>
</dbReference>
<feature type="domain" description="ABC transporter" evidence="9">
    <location>
        <begin position="254"/>
        <end position="500"/>
    </location>
</feature>
<dbReference type="PANTHER" id="PTHR43790:SF9">
    <property type="entry name" value="GALACTOFURANOSE TRANSPORTER ATP-BINDING PROTEIN YTFR"/>
    <property type="match status" value="1"/>
</dbReference>
<dbReference type="Proteomes" id="UP000824140">
    <property type="component" value="Unassembled WGS sequence"/>
</dbReference>
<dbReference type="AlphaFoldDB" id="A0A9D1G210"/>
<accession>A0A9D1G210</accession>
<evidence type="ECO:0000313" key="11">
    <source>
        <dbReference type="Proteomes" id="UP000824140"/>
    </source>
</evidence>